<dbReference type="InterPro" id="IPR050784">
    <property type="entry name" value="IAP"/>
</dbReference>
<dbReference type="Pfam" id="PF00653">
    <property type="entry name" value="BIR"/>
    <property type="match status" value="2"/>
</dbReference>
<dbReference type="InterPro" id="IPR013083">
    <property type="entry name" value="Znf_RING/FYVE/PHD"/>
</dbReference>
<dbReference type="PROSITE" id="PS01282">
    <property type="entry name" value="BIR_REPEAT_1"/>
    <property type="match status" value="2"/>
</dbReference>
<dbReference type="SMART" id="SM00184">
    <property type="entry name" value="RING"/>
    <property type="match status" value="1"/>
</dbReference>
<keyword evidence="2" id="KW-0479">Metal-binding</keyword>
<dbReference type="PANTHER" id="PTHR10044:SF174">
    <property type="entry name" value="DEATH-ASSOCIATED INHIBITOR OF APOPTOSIS 1"/>
    <property type="match status" value="1"/>
</dbReference>
<dbReference type="GO" id="GO:0031398">
    <property type="term" value="P:positive regulation of protein ubiquitination"/>
    <property type="evidence" value="ECO:0007669"/>
    <property type="project" value="TreeGrafter"/>
</dbReference>
<keyword evidence="4" id="KW-0862">Zinc</keyword>
<dbReference type="Proteomes" id="UP000203433">
    <property type="component" value="Segment"/>
</dbReference>
<dbReference type="Gene3D" id="1.10.1170.10">
    <property type="entry name" value="Inhibitor Of Apoptosis Protein (2mihbC-IAP-1), Chain A"/>
    <property type="match status" value="2"/>
</dbReference>
<dbReference type="GeneID" id="26373938"/>
<dbReference type="PROSITE" id="PS50143">
    <property type="entry name" value="BIR_REPEAT_2"/>
    <property type="match status" value="2"/>
</dbReference>
<evidence type="ECO:0000256" key="5">
    <source>
        <dbReference type="PROSITE-ProRule" id="PRU00175"/>
    </source>
</evidence>
<dbReference type="InterPro" id="IPR001841">
    <property type="entry name" value="Znf_RING"/>
</dbReference>
<evidence type="ECO:0000313" key="8">
    <source>
        <dbReference type="Proteomes" id="UP000203433"/>
    </source>
</evidence>
<dbReference type="CDD" id="cd00022">
    <property type="entry name" value="BIR"/>
    <property type="match status" value="2"/>
</dbReference>
<protein>
    <submittedName>
        <fullName evidence="7">Inhibitor of apoptosis 3</fullName>
    </submittedName>
</protein>
<dbReference type="GO" id="GO:0090263">
    <property type="term" value="P:positive regulation of canonical Wnt signaling pathway"/>
    <property type="evidence" value="ECO:0007669"/>
    <property type="project" value="TreeGrafter"/>
</dbReference>
<feature type="domain" description="RING-type" evidence="6">
    <location>
        <begin position="218"/>
        <end position="253"/>
    </location>
</feature>
<dbReference type="InterPro" id="IPR001370">
    <property type="entry name" value="BIR_rpt"/>
</dbReference>
<accession>A0A0R7EYS0</accession>
<dbReference type="SUPFAM" id="SSF57924">
    <property type="entry name" value="Inhibitor of apoptosis (IAP) repeat"/>
    <property type="match status" value="2"/>
</dbReference>
<dbReference type="GO" id="GO:0061630">
    <property type="term" value="F:ubiquitin protein ligase activity"/>
    <property type="evidence" value="ECO:0007669"/>
    <property type="project" value="TreeGrafter"/>
</dbReference>
<dbReference type="GO" id="GO:0051726">
    <property type="term" value="P:regulation of cell cycle"/>
    <property type="evidence" value="ECO:0007669"/>
    <property type="project" value="TreeGrafter"/>
</dbReference>
<dbReference type="SMART" id="SM00238">
    <property type="entry name" value="BIR"/>
    <property type="match status" value="2"/>
</dbReference>
<evidence type="ECO:0000259" key="6">
    <source>
        <dbReference type="PROSITE" id="PS50089"/>
    </source>
</evidence>
<dbReference type="PROSITE" id="PS50089">
    <property type="entry name" value="ZF_RING_2"/>
    <property type="match status" value="1"/>
</dbReference>
<gene>
    <name evidence="7" type="primary">iap-3</name>
</gene>
<keyword evidence="3 5" id="KW-0863">Zinc-finger</keyword>
<proteinExistence type="predicted"/>
<keyword evidence="8" id="KW-1185">Reference proteome</keyword>
<dbReference type="GO" id="GO:0008270">
    <property type="term" value="F:zinc ion binding"/>
    <property type="evidence" value="ECO:0007669"/>
    <property type="project" value="UniProtKB-KW"/>
</dbReference>
<dbReference type="PANTHER" id="PTHR10044">
    <property type="entry name" value="INHIBITOR OF APOPTOSIS"/>
    <property type="match status" value="1"/>
</dbReference>
<dbReference type="RefSeq" id="YP_009182263.1">
    <property type="nucleotide sequence ID" value="NC_028491.1"/>
</dbReference>
<dbReference type="FunFam" id="1.10.1170.10:FF:000002">
    <property type="entry name" value="Baculoviral IAP repeat containing 7"/>
    <property type="match status" value="1"/>
</dbReference>
<evidence type="ECO:0000313" key="7">
    <source>
        <dbReference type="EMBL" id="AKN80731.1"/>
    </source>
</evidence>
<keyword evidence="1" id="KW-0053">Apoptosis</keyword>
<evidence type="ECO:0000256" key="1">
    <source>
        <dbReference type="ARBA" id="ARBA00022703"/>
    </source>
</evidence>
<evidence type="ECO:0000256" key="3">
    <source>
        <dbReference type="ARBA" id="ARBA00022771"/>
    </source>
</evidence>
<dbReference type="KEGG" id="vg:26373938"/>
<dbReference type="OrthoDB" id="9255at10239"/>
<dbReference type="Pfam" id="PF13920">
    <property type="entry name" value="zf-C3HC4_3"/>
    <property type="match status" value="1"/>
</dbReference>
<dbReference type="FunFam" id="1.10.1170.10:FF:000003">
    <property type="entry name" value="E3 ubiquitin-protein ligase XIAP"/>
    <property type="match status" value="1"/>
</dbReference>
<dbReference type="EMBL" id="KP296186">
    <property type="protein sequence ID" value="AKN80731.1"/>
    <property type="molecule type" value="Genomic_DNA"/>
</dbReference>
<dbReference type="GO" id="GO:0043027">
    <property type="term" value="F:cysteine-type endopeptidase inhibitor activity involved in apoptotic process"/>
    <property type="evidence" value="ECO:0007669"/>
    <property type="project" value="TreeGrafter"/>
</dbReference>
<name>A0A0R7EYS0_9BBAC</name>
<sequence>MLLEAERLSTFQGWPVTFITPEVMARNGFYYLGRGDEVRCAFCKVEIMRWEEGDDPAEDHKRWAPQCPFVRNVTENTDVNENNTDVNVNIENRLVANINPAHPQYSSEAARLNTFKDWPRGLRQRPKELADAGFFYTGEGDKTKCYYCDGGLRDWNEEDIPWEEHARWFDRCVYVKLVKGEDFIQRVKSEACLITPTVPKEEEEEEEEEEIKDEERLCKICFKEERNVALIPCGHVVLCPKCSLSVKNCPVCRSDFVNVIKIFY</sequence>
<organism evidence="7 8">
    <name type="scientific">Diatraea saccharalis granulovirus</name>
    <dbReference type="NCBI Taxonomy" id="1675862"/>
    <lineage>
        <taxon>Viruses</taxon>
        <taxon>Viruses incertae sedis</taxon>
        <taxon>Naldaviricetes</taxon>
        <taxon>Lefavirales</taxon>
        <taxon>Baculoviridae</taxon>
        <taxon>Betabaculovirus</taxon>
        <taxon>Betabaculovirus disaccharalis</taxon>
    </lineage>
</organism>
<evidence type="ECO:0000256" key="4">
    <source>
        <dbReference type="ARBA" id="ARBA00022833"/>
    </source>
</evidence>
<reference evidence="7 8" key="1">
    <citation type="journal article" date="2015" name="J. Virol.">
        <title>A betabaculovirus-encoded gp64 homolog is a functional envelope fusion protein.</title>
        <authorList>
            <person name="Ardisson-Araujo D.M."/>
            <person name="Melo F.L."/>
            <person name="Clem R.J."/>
            <person name="Wolff J.L."/>
            <person name="Ribeiro B.M."/>
        </authorList>
    </citation>
    <scope>NUCLEOTIDE SEQUENCE [LARGE SCALE GENOMIC DNA]</scope>
    <source>
        <strain evidence="7 8">Parana-2009</strain>
    </source>
</reference>
<evidence type="ECO:0000256" key="2">
    <source>
        <dbReference type="ARBA" id="ARBA00022723"/>
    </source>
</evidence>
<dbReference type="Gene3D" id="3.30.40.10">
    <property type="entry name" value="Zinc/RING finger domain, C3HC4 (zinc finger)"/>
    <property type="match status" value="1"/>
</dbReference>